<dbReference type="PANTHER" id="PTHR42852:SF6">
    <property type="entry name" value="THIOL:DISULFIDE INTERCHANGE PROTEIN DSBE"/>
    <property type="match status" value="1"/>
</dbReference>
<proteinExistence type="predicted"/>
<dbReference type="Proteomes" id="UP000262802">
    <property type="component" value="Chromosome"/>
</dbReference>
<dbReference type="Pfam" id="PF14289">
    <property type="entry name" value="DUF4369"/>
    <property type="match status" value="1"/>
</dbReference>
<dbReference type="GO" id="GO:0016209">
    <property type="term" value="F:antioxidant activity"/>
    <property type="evidence" value="ECO:0007669"/>
    <property type="project" value="InterPro"/>
</dbReference>
<dbReference type="AlphaFoldDB" id="A0A3B7QY65"/>
<evidence type="ECO:0000259" key="6">
    <source>
        <dbReference type="PROSITE" id="PS51352"/>
    </source>
</evidence>
<dbReference type="GO" id="GO:0017004">
    <property type="term" value="P:cytochrome complex assembly"/>
    <property type="evidence" value="ECO:0007669"/>
    <property type="project" value="UniProtKB-KW"/>
</dbReference>
<protein>
    <submittedName>
        <fullName evidence="7">AhpC/TSA family protein</fullName>
    </submittedName>
</protein>
<accession>A0A3B7QY65</accession>
<dbReference type="CDD" id="cd02966">
    <property type="entry name" value="TlpA_like_family"/>
    <property type="match status" value="1"/>
</dbReference>
<dbReference type="InterPro" id="IPR017937">
    <property type="entry name" value="Thioredoxin_CS"/>
</dbReference>
<keyword evidence="4" id="KW-0676">Redox-active center</keyword>
<dbReference type="RefSeq" id="WP_119443897.1">
    <property type="nucleotide sequence ID" value="NZ_CP032317.1"/>
</dbReference>
<organism evidence="7 8">
    <name type="scientific">Hymenobacter oligotrophus</name>
    <dbReference type="NCBI Taxonomy" id="2319843"/>
    <lineage>
        <taxon>Bacteria</taxon>
        <taxon>Pseudomonadati</taxon>
        <taxon>Bacteroidota</taxon>
        <taxon>Cytophagia</taxon>
        <taxon>Cytophagales</taxon>
        <taxon>Hymenobacteraceae</taxon>
        <taxon>Hymenobacter</taxon>
    </lineage>
</organism>
<dbReference type="GO" id="GO:0016491">
    <property type="term" value="F:oxidoreductase activity"/>
    <property type="evidence" value="ECO:0007669"/>
    <property type="project" value="InterPro"/>
</dbReference>
<name>A0A3B7QY65_9BACT</name>
<dbReference type="InterPro" id="IPR013766">
    <property type="entry name" value="Thioredoxin_domain"/>
</dbReference>
<evidence type="ECO:0000256" key="3">
    <source>
        <dbReference type="ARBA" id="ARBA00023157"/>
    </source>
</evidence>
<evidence type="ECO:0000313" key="7">
    <source>
        <dbReference type="EMBL" id="AYA36312.1"/>
    </source>
</evidence>
<dbReference type="EMBL" id="CP032317">
    <property type="protein sequence ID" value="AYA36312.1"/>
    <property type="molecule type" value="Genomic_DNA"/>
</dbReference>
<keyword evidence="5" id="KW-0732">Signal</keyword>
<gene>
    <name evidence="7" type="ORF">D3Y59_04080</name>
</gene>
<dbReference type="KEGG" id="hyh:D3Y59_04080"/>
<evidence type="ECO:0000256" key="2">
    <source>
        <dbReference type="ARBA" id="ARBA00022748"/>
    </source>
</evidence>
<dbReference type="Gene3D" id="3.40.30.10">
    <property type="entry name" value="Glutaredoxin"/>
    <property type="match status" value="1"/>
</dbReference>
<evidence type="ECO:0000313" key="8">
    <source>
        <dbReference type="Proteomes" id="UP000262802"/>
    </source>
</evidence>
<feature type="chain" id="PRO_5017831043" evidence="5">
    <location>
        <begin position="19"/>
        <end position="374"/>
    </location>
</feature>
<dbReference type="InterPro" id="IPR036249">
    <property type="entry name" value="Thioredoxin-like_sf"/>
</dbReference>
<comment type="subcellular location">
    <subcellularLocation>
        <location evidence="1">Cell envelope</location>
    </subcellularLocation>
</comment>
<dbReference type="Pfam" id="PF00578">
    <property type="entry name" value="AhpC-TSA"/>
    <property type="match status" value="1"/>
</dbReference>
<evidence type="ECO:0000256" key="1">
    <source>
        <dbReference type="ARBA" id="ARBA00004196"/>
    </source>
</evidence>
<dbReference type="PROSITE" id="PS00194">
    <property type="entry name" value="THIOREDOXIN_1"/>
    <property type="match status" value="1"/>
</dbReference>
<feature type="domain" description="Thioredoxin" evidence="6">
    <location>
        <begin position="236"/>
        <end position="374"/>
    </location>
</feature>
<keyword evidence="2" id="KW-0201">Cytochrome c-type biogenesis</keyword>
<dbReference type="InterPro" id="IPR050553">
    <property type="entry name" value="Thioredoxin_ResA/DsbE_sf"/>
</dbReference>
<dbReference type="OrthoDB" id="6399635at2"/>
<dbReference type="PANTHER" id="PTHR42852">
    <property type="entry name" value="THIOL:DISULFIDE INTERCHANGE PROTEIN DSBE"/>
    <property type="match status" value="1"/>
</dbReference>
<dbReference type="PROSITE" id="PS51352">
    <property type="entry name" value="THIOREDOXIN_2"/>
    <property type="match status" value="1"/>
</dbReference>
<sequence>MHYSVVGALLLSATVSSAALGQRPAAGGKGQGYQIVGRLGQAPAGTKVYLRFEADAQRRALDSAATDAAGRFRLQGPLTAPGVYELYSKLSRENLYLPLAPGSRLQVRAEVKQLQTTAAVSGSPEAEALAHMQRQQRQALNRIEALMPRRPAETDTAATRAFERQWAAEFRVFHGAAQHVARGPHHTAPFAAVSFLSSFDEYKPFLDSATTRYARQWPASPYTQRLLRDQAVARATAVGQLAPDISLPAPDGKPAALSSLRGKYVLVDFWASWCGPCRRENPELLKLYTAYRAKGLELYSVATDDKPEAWRKAIATDGLTWTQVFDDPAAAQPTKETYGIRALPTTILLDPQGRIIAKNLRGEALAAKLAELLP</sequence>
<feature type="signal peptide" evidence="5">
    <location>
        <begin position="1"/>
        <end position="18"/>
    </location>
</feature>
<dbReference type="GO" id="GO:0030313">
    <property type="term" value="C:cell envelope"/>
    <property type="evidence" value="ECO:0007669"/>
    <property type="project" value="UniProtKB-SubCell"/>
</dbReference>
<evidence type="ECO:0000256" key="4">
    <source>
        <dbReference type="ARBA" id="ARBA00023284"/>
    </source>
</evidence>
<dbReference type="SUPFAM" id="SSF52833">
    <property type="entry name" value="Thioredoxin-like"/>
    <property type="match status" value="1"/>
</dbReference>
<keyword evidence="3" id="KW-1015">Disulfide bond</keyword>
<reference evidence="7 8" key="1">
    <citation type="submission" date="2018-09" db="EMBL/GenBank/DDBJ databases">
        <title>Hymenobacter medium sp. nov., isolated from R2A medium.</title>
        <authorList>
            <person name="Yingchao G."/>
        </authorList>
    </citation>
    <scope>NUCLEOTIDE SEQUENCE [LARGE SCALE GENOMIC DNA]</scope>
    <source>
        <strain evidence="8">sh-6</strain>
    </source>
</reference>
<evidence type="ECO:0000256" key="5">
    <source>
        <dbReference type="SAM" id="SignalP"/>
    </source>
</evidence>
<dbReference type="InterPro" id="IPR000866">
    <property type="entry name" value="AhpC/TSA"/>
</dbReference>
<dbReference type="InterPro" id="IPR025380">
    <property type="entry name" value="DUF4369"/>
</dbReference>
<keyword evidence="8" id="KW-1185">Reference proteome</keyword>